<dbReference type="GO" id="GO:0016787">
    <property type="term" value="F:hydrolase activity"/>
    <property type="evidence" value="ECO:0007669"/>
    <property type="project" value="UniProtKB-KW"/>
</dbReference>
<sequence length="316" mass="35495">MGSSIGRTGRSPGSVHEEFSCLYPADTTRAYHVAVGGIYVALGDSFTEGVGDRNPRLPNGVRGWADRVAKQLAKQDPGWRYANLAVRSKRLDQIVEDQLEPAVAMGPTLISFYAGGNDILEIRQDMSSLMKRYEAAVQRLAATGARLVLFTGFDVMLPPVLEHMKRRNWLYNEAVRDIARRYNALLVDHWAFEVYQDPRLWDSDRLHMSPAGHRLMAGKVLDVLGVRHTLKPVVLGPFQRGSWLERTQRDWQWLDEWVFPLFGRKLRRVTLGDALSPRWPEPVEVSRGLRKLARERLQQAPAGGSAVHGAGASPAH</sequence>
<dbReference type="Proteomes" id="UP000544090">
    <property type="component" value="Unassembled WGS sequence"/>
</dbReference>
<evidence type="ECO:0000259" key="1">
    <source>
        <dbReference type="Pfam" id="PF13472"/>
    </source>
</evidence>
<gene>
    <name evidence="2" type="ORF">HGG74_09035</name>
</gene>
<dbReference type="PANTHER" id="PTHR43784">
    <property type="entry name" value="GDSL-LIKE LIPASE/ACYLHYDROLASE, PUTATIVE (AFU_ORTHOLOGUE AFUA_2G00820)-RELATED"/>
    <property type="match status" value="1"/>
</dbReference>
<dbReference type="EMBL" id="JAAZSQ010000007">
    <property type="protein sequence ID" value="NKX54679.1"/>
    <property type="molecule type" value="Genomic_DNA"/>
</dbReference>
<protein>
    <submittedName>
        <fullName evidence="2">SGNH/GDSL hydrolase family protein</fullName>
    </submittedName>
</protein>
<dbReference type="InterPro" id="IPR053140">
    <property type="entry name" value="GDSL_Rv0518-like"/>
</dbReference>
<dbReference type="PANTHER" id="PTHR43784:SF2">
    <property type="entry name" value="GDSL-LIKE LIPASE_ACYLHYDROLASE, PUTATIVE (AFU_ORTHOLOGUE AFUA_2G00820)-RELATED"/>
    <property type="match status" value="1"/>
</dbReference>
<dbReference type="SUPFAM" id="SSF52266">
    <property type="entry name" value="SGNH hydrolase"/>
    <property type="match status" value="1"/>
</dbReference>
<accession>A0A7X6HCN2</accession>
<dbReference type="CDD" id="cd01832">
    <property type="entry name" value="SGNH_hydrolase_like_1"/>
    <property type="match status" value="1"/>
</dbReference>
<dbReference type="Pfam" id="PF13472">
    <property type="entry name" value="Lipase_GDSL_2"/>
    <property type="match status" value="1"/>
</dbReference>
<proteinExistence type="predicted"/>
<dbReference type="Gene3D" id="3.40.50.1110">
    <property type="entry name" value="SGNH hydrolase"/>
    <property type="match status" value="1"/>
</dbReference>
<keyword evidence="3" id="KW-1185">Reference proteome</keyword>
<name>A0A7X6HCN2_9MICC</name>
<dbReference type="AlphaFoldDB" id="A0A7X6HCN2"/>
<dbReference type="InterPro" id="IPR013830">
    <property type="entry name" value="SGNH_hydro"/>
</dbReference>
<evidence type="ECO:0000313" key="3">
    <source>
        <dbReference type="Proteomes" id="UP000544090"/>
    </source>
</evidence>
<dbReference type="InterPro" id="IPR036514">
    <property type="entry name" value="SGNH_hydro_sf"/>
</dbReference>
<organism evidence="2 3">
    <name type="scientific">Arthrobacter mobilis</name>
    <dbReference type="NCBI Taxonomy" id="2724944"/>
    <lineage>
        <taxon>Bacteria</taxon>
        <taxon>Bacillati</taxon>
        <taxon>Actinomycetota</taxon>
        <taxon>Actinomycetes</taxon>
        <taxon>Micrococcales</taxon>
        <taxon>Micrococcaceae</taxon>
        <taxon>Arthrobacter</taxon>
    </lineage>
</organism>
<evidence type="ECO:0000313" key="2">
    <source>
        <dbReference type="EMBL" id="NKX54679.1"/>
    </source>
</evidence>
<keyword evidence="2" id="KW-0378">Hydrolase</keyword>
<reference evidence="2 3" key="1">
    <citation type="submission" date="2020-04" db="EMBL/GenBank/DDBJ databases">
        <title>Arthrobacter sp. nov.</title>
        <authorList>
            <person name="Liu S."/>
        </authorList>
    </citation>
    <scope>NUCLEOTIDE SEQUENCE [LARGE SCALE GENOMIC DNA]</scope>
    <source>
        <strain evidence="2 3">E918</strain>
    </source>
</reference>
<comment type="caution">
    <text evidence="2">The sequence shown here is derived from an EMBL/GenBank/DDBJ whole genome shotgun (WGS) entry which is preliminary data.</text>
</comment>
<feature type="domain" description="SGNH hydrolase-type esterase" evidence="1">
    <location>
        <begin position="41"/>
        <end position="215"/>
    </location>
</feature>